<gene>
    <name evidence="1" type="ORF">NQ314_005188</name>
</gene>
<sequence length="91" mass="10360">MKAICLSTKEDPTKRPEFAIPSLALKIGYGIKKCAAIERGQALRRGDLGKNKKYMAFLHLLNLEWSVRISSNALSTLYTRKKECSRFIAYH</sequence>
<comment type="caution">
    <text evidence="1">The sequence shown here is derived from an EMBL/GenBank/DDBJ whole genome shotgun (WGS) entry which is preliminary data.</text>
</comment>
<keyword evidence="2" id="KW-1185">Reference proteome</keyword>
<reference evidence="1" key="1">
    <citation type="journal article" date="2023" name="Insect Mol. Biol.">
        <title>Genome sequencing provides insights into the evolution of gene families encoding plant cell wall-degrading enzymes in longhorned beetles.</title>
        <authorList>
            <person name="Shin N.R."/>
            <person name="Okamura Y."/>
            <person name="Kirsch R."/>
            <person name="Pauchet Y."/>
        </authorList>
    </citation>
    <scope>NUCLEOTIDE SEQUENCE</scope>
    <source>
        <strain evidence="1">RBIC_L_NR</strain>
    </source>
</reference>
<proteinExistence type="predicted"/>
<dbReference type="PANTHER" id="PTHR33480:SF1">
    <property type="entry name" value="TYR RECOMBINASE DOMAIN-CONTAINING PROTEIN"/>
    <property type="match status" value="1"/>
</dbReference>
<dbReference type="EMBL" id="JANEYF010001453">
    <property type="protein sequence ID" value="KAJ8964047.1"/>
    <property type="molecule type" value="Genomic_DNA"/>
</dbReference>
<organism evidence="1 2">
    <name type="scientific">Rhamnusium bicolor</name>
    <dbReference type="NCBI Taxonomy" id="1586634"/>
    <lineage>
        <taxon>Eukaryota</taxon>
        <taxon>Metazoa</taxon>
        <taxon>Ecdysozoa</taxon>
        <taxon>Arthropoda</taxon>
        <taxon>Hexapoda</taxon>
        <taxon>Insecta</taxon>
        <taxon>Pterygota</taxon>
        <taxon>Neoptera</taxon>
        <taxon>Endopterygota</taxon>
        <taxon>Coleoptera</taxon>
        <taxon>Polyphaga</taxon>
        <taxon>Cucujiformia</taxon>
        <taxon>Chrysomeloidea</taxon>
        <taxon>Cerambycidae</taxon>
        <taxon>Lepturinae</taxon>
        <taxon>Rhagiini</taxon>
        <taxon>Rhamnusium</taxon>
    </lineage>
</organism>
<evidence type="ECO:0000313" key="2">
    <source>
        <dbReference type="Proteomes" id="UP001162156"/>
    </source>
</evidence>
<dbReference type="Proteomes" id="UP001162156">
    <property type="component" value="Unassembled WGS sequence"/>
</dbReference>
<name>A0AAV8ZIT6_9CUCU</name>
<dbReference type="AlphaFoldDB" id="A0AAV8ZIT6"/>
<dbReference type="PANTHER" id="PTHR33480">
    <property type="entry name" value="SET DOMAIN-CONTAINING PROTEIN-RELATED"/>
    <property type="match status" value="1"/>
</dbReference>
<evidence type="ECO:0000313" key="1">
    <source>
        <dbReference type="EMBL" id="KAJ8964047.1"/>
    </source>
</evidence>
<protein>
    <submittedName>
        <fullName evidence="1">Uncharacterized protein</fullName>
    </submittedName>
</protein>
<accession>A0AAV8ZIT6</accession>